<comment type="caution">
    <text evidence="2">The sequence shown here is derived from an EMBL/GenBank/DDBJ whole genome shotgun (WGS) entry which is preliminary data.</text>
</comment>
<evidence type="ECO:0000256" key="1">
    <source>
        <dbReference type="ARBA" id="ARBA00022679"/>
    </source>
</evidence>
<sequence>MRNKLVNASNLHSGGGVQVAVSFIVELIKNKRYDYDIVVSSKVFDNLISLLCKDELERIIIFDVYGLSFYNSKAKEIFSGYNICFTIFGPFYYPIDCKVHICGFAQPWIIYPDSHAYTLLGFFDRMKRKLKYYIQKKLFLNYDMLVVEQNHVKDALVNRGFKKEKIEIVSNTISSIYNEPHRWKNIEVKDKPSDKFCLGFLGRPYVHKNIRILKTVDEILKESFDLEVVILFSFTDREMDELGFSDLNNFLSTGEIKVQQCPGFYKNIDCLIFPSLLECFSAAPIEASFMGKRVIASDLPFMKECCPSSTIYFDPTDANDMAKKIYHAYLNRNEDLQLDFSSEFMTFTAKDRARKYCSIIDSY</sequence>
<dbReference type="RefSeq" id="WP_077667637.1">
    <property type="nucleotide sequence ID" value="NZ_MUFB01000004.1"/>
</dbReference>
<dbReference type="Pfam" id="PF13692">
    <property type="entry name" value="Glyco_trans_1_4"/>
    <property type="match status" value="1"/>
</dbReference>
<evidence type="ECO:0000313" key="3">
    <source>
        <dbReference type="Proteomes" id="UP000189410"/>
    </source>
</evidence>
<name>A0ABX3KDF4_9GAMM</name>
<evidence type="ECO:0000313" key="2">
    <source>
        <dbReference type="EMBL" id="OOE86967.1"/>
    </source>
</evidence>
<protein>
    <recommendedName>
        <fullName evidence="4">Glycosyl transferase family 1 domain-containing protein</fullName>
    </recommendedName>
</protein>
<dbReference type="EMBL" id="MUFB01000004">
    <property type="protein sequence ID" value="OOE86967.1"/>
    <property type="molecule type" value="Genomic_DNA"/>
</dbReference>
<gene>
    <name evidence="2" type="ORF">BZG73_03780</name>
</gene>
<dbReference type="PANTHER" id="PTHR46401:SF2">
    <property type="entry name" value="GLYCOSYLTRANSFERASE WBBK-RELATED"/>
    <property type="match status" value="1"/>
</dbReference>
<keyword evidence="3" id="KW-1185">Reference proteome</keyword>
<organism evidence="2 3">
    <name type="scientific">Salinivibrio siamensis</name>
    <dbReference type="NCBI Taxonomy" id="414286"/>
    <lineage>
        <taxon>Bacteria</taxon>
        <taxon>Pseudomonadati</taxon>
        <taxon>Pseudomonadota</taxon>
        <taxon>Gammaproteobacteria</taxon>
        <taxon>Vibrionales</taxon>
        <taxon>Vibrionaceae</taxon>
        <taxon>Salinivibrio</taxon>
    </lineage>
</organism>
<proteinExistence type="predicted"/>
<dbReference type="Gene3D" id="3.40.50.2000">
    <property type="entry name" value="Glycogen Phosphorylase B"/>
    <property type="match status" value="2"/>
</dbReference>
<keyword evidence="1" id="KW-0808">Transferase</keyword>
<reference evidence="2 3" key="1">
    <citation type="journal article" date="2017" name="Genome Announc.">
        <title>Draft Genome Sequences of Salinivibrio proteolyticus, Salinivibrio sharmensis, Salinivibrio siamensis, Salinivibrio costicola subsp. alcaliphilus, Salinivibrio costicola subsp. vallismortis, and 29 New Isolates Belonging to the Genus Salinivibrio.</title>
        <authorList>
            <person name="Lopez-Hermoso C."/>
            <person name="de la Haba R.R."/>
            <person name="Sanchez-Porro C."/>
            <person name="Bayliss S.C."/>
            <person name="Feil E.J."/>
            <person name="Ventosa A."/>
        </authorList>
    </citation>
    <scope>NUCLEOTIDE SEQUENCE [LARGE SCALE GENOMIC DNA]</scope>
    <source>
        <strain evidence="2 3">JCM 14472</strain>
    </source>
</reference>
<accession>A0ABX3KDF4</accession>
<evidence type="ECO:0008006" key="4">
    <source>
        <dbReference type="Google" id="ProtNLM"/>
    </source>
</evidence>
<dbReference type="Proteomes" id="UP000189410">
    <property type="component" value="Unassembled WGS sequence"/>
</dbReference>
<dbReference type="SUPFAM" id="SSF53756">
    <property type="entry name" value="UDP-Glycosyltransferase/glycogen phosphorylase"/>
    <property type="match status" value="1"/>
</dbReference>
<dbReference type="PANTHER" id="PTHR46401">
    <property type="entry name" value="GLYCOSYLTRANSFERASE WBBK-RELATED"/>
    <property type="match status" value="1"/>
</dbReference>